<accession>A0A3M7RSF4</accession>
<dbReference type="AlphaFoldDB" id="A0A3M7RSF4"/>
<keyword evidence="3" id="KW-1185">Reference proteome</keyword>
<dbReference type="EMBL" id="REGN01002768">
    <property type="protein sequence ID" value="RNA26247.1"/>
    <property type="molecule type" value="Genomic_DNA"/>
</dbReference>
<name>A0A3M7RSF4_BRAPC</name>
<comment type="caution">
    <text evidence="2">The sequence shown here is derived from an EMBL/GenBank/DDBJ whole genome shotgun (WGS) entry which is preliminary data.</text>
</comment>
<reference evidence="2 3" key="1">
    <citation type="journal article" date="2018" name="Sci. Rep.">
        <title>Genomic signatures of local adaptation to the degree of environmental predictability in rotifers.</title>
        <authorList>
            <person name="Franch-Gras L."/>
            <person name="Hahn C."/>
            <person name="Garcia-Roger E.M."/>
            <person name="Carmona M.J."/>
            <person name="Serra M."/>
            <person name="Gomez A."/>
        </authorList>
    </citation>
    <scope>NUCLEOTIDE SEQUENCE [LARGE SCALE GENOMIC DNA]</scope>
    <source>
        <strain evidence="2">HYR1</strain>
    </source>
</reference>
<sequence length="185" mass="21176">MNKLVFLFAVLFFNVISIIAADDAESINLANKVANVHTKNGNFRIEIPDLNDQGNLKEKNEQADALKIRASLINLINENNQETTSTPGPKFLITKQNRHKFLIPKTNAKSVKLQDQNSQNSASIVKLSMEDKIARLSAILNSRLRQNQMLLKPREEVSVSTQLRNKLRSFRRQRKQHLLPHRIPF</sequence>
<evidence type="ECO:0000313" key="2">
    <source>
        <dbReference type="EMBL" id="RNA26247.1"/>
    </source>
</evidence>
<feature type="chain" id="PRO_5017924770" evidence="1">
    <location>
        <begin position="22"/>
        <end position="185"/>
    </location>
</feature>
<evidence type="ECO:0000313" key="3">
    <source>
        <dbReference type="Proteomes" id="UP000276133"/>
    </source>
</evidence>
<organism evidence="2 3">
    <name type="scientific">Brachionus plicatilis</name>
    <name type="common">Marine rotifer</name>
    <name type="synonym">Brachionus muelleri</name>
    <dbReference type="NCBI Taxonomy" id="10195"/>
    <lineage>
        <taxon>Eukaryota</taxon>
        <taxon>Metazoa</taxon>
        <taxon>Spiralia</taxon>
        <taxon>Gnathifera</taxon>
        <taxon>Rotifera</taxon>
        <taxon>Eurotatoria</taxon>
        <taxon>Monogononta</taxon>
        <taxon>Pseudotrocha</taxon>
        <taxon>Ploima</taxon>
        <taxon>Brachionidae</taxon>
        <taxon>Brachionus</taxon>
    </lineage>
</organism>
<proteinExistence type="predicted"/>
<gene>
    <name evidence="2" type="ORF">BpHYR1_028926</name>
</gene>
<keyword evidence="1" id="KW-0732">Signal</keyword>
<protein>
    <submittedName>
        <fullName evidence="2">Uncharacterized protein</fullName>
    </submittedName>
</protein>
<feature type="signal peptide" evidence="1">
    <location>
        <begin position="1"/>
        <end position="21"/>
    </location>
</feature>
<dbReference type="Proteomes" id="UP000276133">
    <property type="component" value="Unassembled WGS sequence"/>
</dbReference>
<evidence type="ECO:0000256" key="1">
    <source>
        <dbReference type="SAM" id="SignalP"/>
    </source>
</evidence>